<feature type="transmembrane region" description="Helical" evidence="2">
    <location>
        <begin position="134"/>
        <end position="153"/>
    </location>
</feature>
<dbReference type="Proteomes" id="UP001596296">
    <property type="component" value="Unassembled WGS sequence"/>
</dbReference>
<keyword evidence="4" id="KW-1185">Reference proteome</keyword>
<dbReference type="EMBL" id="JBHSXL010000003">
    <property type="protein sequence ID" value="MFC6891755.1"/>
    <property type="molecule type" value="Genomic_DNA"/>
</dbReference>
<feature type="transmembrane region" description="Helical" evidence="2">
    <location>
        <begin position="199"/>
        <end position="225"/>
    </location>
</feature>
<dbReference type="RefSeq" id="WP_379740596.1">
    <property type="nucleotide sequence ID" value="NZ_JBHSVN010000001.1"/>
</dbReference>
<dbReference type="AlphaFoldDB" id="A0ABD5UQH6"/>
<feature type="transmembrane region" description="Helical" evidence="2">
    <location>
        <begin position="40"/>
        <end position="59"/>
    </location>
</feature>
<evidence type="ECO:0000313" key="3">
    <source>
        <dbReference type="EMBL" id="MFC6891755.1"/>
    </source>
</evidence>
<reference evidence="3 4" key="1">
    <citation type="journal article" date="2019" name="Int. J. Syst. Evol. Microbiol.">
        <title>The Global Catalogue of Microorganisms (GCM) 10K type strain sequencing project: providing services to taxonomists for standard genome sequencing and annotation.</title>
        <authorList>
            <consortium name="The Broad Institute Genomics Platform"/>
            <consortium name="The Broad Institute Genome Sequencing Center for Infectious Disease"/>
            <person name="Wu L."/>
            <person name="Ma J."/>
        </authorList>
    </citation>
    <scope>NUCLEOTIDE SEQUENCE [LARGE SCALE GENOMIC DNA]</scope>
    <source>
        <strain evidence="3 4">SKJ47</strain>
    </source>
</reference>
<sequence length="239" mass="26386">MDRSDPARPHGTPTDPPESEPLSRWVAPLPERLESFALRYVWVIVAINLVGTAFGFYYYRFQFRQIDATWWAFVPDSPAATLLVAIALAAWAVGRPNDYLSALAFVGNVKLGLWTPYVLVAFAPGFLELNPVPMYLFLFFSHLGMVVQAFVLHRIAAFRLRTIAVAAAWYTVDLLFDYFVPPGGQVTHTALPYAGSTPWFTTTVLQVAAAGAVVLTIAPVSWLLLTRLEKVRAAAIGAK</sequence>
<feature type="transmembrane region" description="Helical" evidence="2">
    <location>
        <begin position="71"/>
        <end position="93"/>
    </location>
</feature>
<evidence type="ECO:0000256" key="2">
    <source>
        <dbReference type="SAM" id="Phobius"/>
    </source>
</evidence>
<keyword evidence="2" id="KW-1133">Transmembrane helix</keyword>
<evidence type="ECO:0000256" key="1">
    <source>
        <dbReference type="SAM" id="MobiDB-lite"/>
    </source>
</evidence>
<organism evidence="3 4">
    <name type="scientific">Halopenitus salinus</name>
    <dbReference type="NCBI Taxonomy" id="1198295"/>
    <lineage>
        <taxon>Archaea</taxon>
        <taxon>Methanobacteriati</taxon>
        <taxon>Methanobacteriota</taxon>
        <taxon>Stenosarchaea group</taxon>
        <taxon>Halobacteria</taxon>
        <taxon>Halobacteriales</taxon>
        <taxon>Haloferacaceae</taxon>
        <taxon>Halopenitus</taxon>
    </lineage>
</organism>
<dbReference type="Pfam" id="PF07187">
    <property type="entry name" value="DUF1405"/>
    <property type="match status" value="1"/>
</dbReference>
<comment type="caution">
    <text evidence="3">The sequence shown here is derived from an EMBL/GenBank/DDBJ whole genome shotgun (WGS) entry which is preliminary data.</text>
</comment>
<protein>
    <submittedName>
        <fullName evidence="3">DUF1405 domain-containing protein</fullName>
    </submittedName>
</protein>
<evidence type="ECO:0000313" key="4">
    <source>
        <dbReference type="Proteomes" id="UP001596296"/>
    </source>
</evidence>
<feature type="transmembrane region" description="Helical" evidence="2">
    <location>
        <begin position="100"/>
        <end position="122"/>
    </location>
</feature>
<feature type="transmembrane region" description="Helical" evidence="2">
    <location>
        <begin position="160"/>
        <end position="179"/>
    </location>
</feature>
<feature type="region of interest" description="Disordered" evidence="1">
    <location>
        <begin position="1"/>
        <end position="23"/>
    </location>
</feature>
<accession>A0ABD5UQH6</accession>
<proteinExistence type="predicted"/>
<dbReference type="PANTHER" id="PTHR40042:SF1">
    <property type="entry name" value="DUF1405 DOMAIN-CONTAINING PROTEIN"/>
    <property type="match status" value="1"/>
</dbReference>
<gene>
    <name evidence="3" type="ORF">ACFQE9_03860</name>
</gene>
<keyword evidence="2" id="KW-0812">Transmembrane</keyword>
<keyword evidence="2" id="KW-0472">Membrane</keyword>
<dbReference type="InterPro" id="IPR009845">
    <property type="entry name" value="DUF1405"/>
</dbReference>
<dbReference type="PANTHER" id="PTHR40042">
    <property type="entry name" value="HYPOTHETICAL MEMBRANE SPANNING PROTEIN"/>
    <property type="match status" value="1"/>
</dbReference>
<name>A0ABD5UQH6_9EURY</name>